<keyword evidence="6" id="KW-0587">Phenylpropanoid metabolism</keyword>
<dbReference type="SUPFAM" id="SSF56801">
    <property type="entry name" value="Acetyl-CoA synthetase-like"/>
    <property type="match status" value="1"/>
</dbReference>
<evidence type="ECO:0000313" key="10">
    <source>
        <dbReference type="Proteomes" id="UP001291623"/>
    </source>
</evidence>
<organism evidence="9 10">
    <name type="scientific">Anisodus tanguticus</name>
    <dbReference type="NCBI Taxonomy" id="243964"/>
    <lineage>
        <taxon>Eukaryota</taxon>
        <taxon>Viridiplantae</taxon>
        <taxon>Streptophyta</taxon>
        <taxon>Embryophyta</taxon>
        <taxon>Tracheophyta</taxon>
        <taxon>Spermatophyta</taxon>
        <taxon>Magnoliopsida</taxon>
        <taxon>eudicotyledons</taxon>
        <taxon>Gunneridae</taxon>
        <taxon>Pentapetalae</taxon>
        <taxon>asterids</taxon>
        <taxon>lamiids</taxon>
        <taxon>Solanales</taxon>
        <taxon>Solanaceae</taxon>
        <taxon>Solanoideae</taxon>
        <taxon>Hyoscyameae</taxon>
        <taxon>Anisodus</taxon>
    </lineage>
</organism>
<dbReference type="GO" id="GO:0035336">
    <property type="term" value="P:long-chain fatty-acyl-CoA metabolic process"/>
    <property type="evidence" value="ECO:0007669"/>
    <property type="project" value="TreeGrafter"/>
</dbReference>
<dbReference type="GO" id="GO:0005524">
    <property type="term" value="F:ATP binding"/>
    <property type="evidence" value="ECO:0007669"/>
    <property type="project" value="UniProtKB-KW"/>
</dbReference>
<evidence type="ECO:0000256" key="2">
    <source>
        <dbReference type="ARBA" id="ARBA00006432"/>
    </source>
</evidence>
<feature type="domain" description="AMP-dependent synthetase/ligase" evidence="8">
    <location>
        <begin position="62"/>
        <end position="471"/>
    </location>
</feature>
<evidence type="ECO:0000256" key="7">
    <source>
        <dbReference type="ARBA" id="ARBA00036813"/>
    </source>
</evidence>
<dbReference type="GO" id="GO:0005783">
    <property type="term" value="C:endoplasmic reticulum"/>
    <property type="evidence" value="ECO:0007669"/>
    <property type="project" value="TreeGrafter"/>
</dbReference>
<evidence type="ECO:0000259" key="8">
    <source>
        <dbReference type="Pfam" id="PF00501"/>
    </source>
</evidence>
<dbReference type="Gene3D" id="3.40.50.12780">
    <property type="entry name" value="N-terminal domain of ligase-like"/>
    <property type="match status" value="1"/>
</dbReference>
<comment type="caution">
    <text evidence="9">The sequence shown here is derived from an EMBL/GenBank/DDBJ whole genome shotgun (WGS) entry which is preliminary data.</text>
</comment>
<dbReference type="Proteomes" id="UP001291623">
    <property type="component" value="Unassembled WGS sequence"/>
</dbReference>
<gene>
    <name evidence="9" type="ORF">RND71_043475</name>
</gene>
<dbReference type="GO" id="GO:0090433">
    <property type="term" value="F:palmitoyl-CoA ligase activity"/>
    <property type="evidence" value="ECO:0007669"/>
    <property type="project" value="TreeGrafter"/>
</dbReference>
<dbReference type="GO" id="GO:0009698">
    <property type="term" value="P:phenylpropanoid metabolic process"/>
    <property type="evidence" value="ECO:0007669"/>
    <property type="project" value="UniProtKB-KW"/>
</dbReference>
<evidence type="ECO:0000256" key="3">
    <source>
        <dbReference type="ARBA" id="ARBA00022598"/>
    </source>
</evidence>
<accession>A0AAE1UTK2</accession>
<keyword evidence="5" id="KW-0067">ATP-binding</keyword>
<dbReference type="AlphaFoldDB" id="A0AAE1UTK2"/>
<dbReference type="PANTHER" id="PTHR43272:SF83">
    <property type="entry name" value="ACYL-COA SYNTHETASE LONG-CHAIN, ISOFORM J"/>
    <property type="match status" value="1"/>
</dbReference>
<dbReference type="InterPro" id="IPR000873">
    <property type="entry name" value="AMP-dep_synth/lig_dom"/>
</dbReference>
<dbReference type="GO" id="GO:0005811">
    <property type="term" value="C:lipid droplet"/>
    <property type="evidence" value="ECO:0007669"/>
    <property type="project" value="TreeGrafter"/>
</dbReference>
<comment type="catalytic activity">
    <reaction evidence="7">
        <text>a long-chain fatty acid + ATP + CoA = a long-chain fatty acyl-CoA + AMP + diphosphate</text>
        <dbReference type="Rhea" id="RHEA:15421"/>
        <dbReference type="ChEBI" id="CHEBI:30616"/>
        <dbReference type="ChEBI" id="CHEBI:33019"/>
        <dbReference type="ChEBI" id="CHEBI:57287"/>
        <dbReference type="ChEBI" id="CHEBI:57560"/>
        <dbReference type="ChEBI" id="CHEBI:83139"/>
        <dbReference type="ChEBI" id="CHEBI:456215"/>
        <dbReference type="EC" id="6.2.1.3"/>
    </reaction>
</comment>
<keyword evidence="3" id="KW-0436">Ligase</keyword>
<keyword evidence="10" id="KW-1185">Reference proteome</keyword>
<dbReference type="InterPro" id="IPR042099">
    <property type="entry name" value="ANL_N_sf"/>
</dbReference>
<evidence type="ECO:0000256" key="1">
    <source>
        <dbReference type="ARBA" id="ARBA00004930"/>
    </source>
</evidence>
<comment type="similarity">
    <text evidence="2">Belongs to the ATP-dependent AMP-binding enzyme family.</text>
</comment>
<name>A0AAE1UTK2_9SOLA</name>
<dbReference type="GO" id="GO:0005886">
    <property type="term" value="C:plasma membrane"/>
    <property type="evidence" value="ECO:0007669"/>
    <property type="project" value="TreeGrafter"/>
</dbReference>
<evidence type="ECO:0000256" key="6">
    <source>
        <dbReference type="ARBA" id="ARBA00023051"/>
    </source>
</evidence>
<dbReference type="EMBL" id="JAVYJV010000078">
    <property type="protein sequence ID" value="KAK4336910.1"/>
    <property type="molecule type" value="Genomic_DNA"/>
</dbReference>
<dbReference type="Pfam" id="PF00501">
    <property type="entry name" value="AMP-binding"/>
    <property type="match status" value="1"/>
</dbReference>
<dbReference type="InterPro" id="IPR020845">
    <property type="entry name" value="AMP-binding_CS"/>
</dbReference>
<dbReference type="PANTHER" id="PTHR43272">
    <property type="entry name" value="LONG-CHAIN-FATTY-ACID--COA LIGASE"/>
    <property type="match status" value="1"/>
</dbReference>
<evidence type="ECO:0000313" key="9">
    <source>
        <dbReference type="EMBL" id="KAK4336910.1"/>
    </source>
</evidence>
<sequence length="838" mass="94345">MKELLRINDTELDLSIFECQTISELFCNNVKRFGSRKCLGYREVFGEEDEKQADGKIFRKLILGDYKWLTYNDVNEKVNNLAKGFYSYGVRPGDTVMIFAETKAEWLISAYAVFKIGAHIATLYATLSQDAIIHGINETEVTHLVTSYDLLPKLESAFKDIPKLTTIFYFDGHKKINTPTLGKCSVVSLSYVENIGKESKEEFHFQQKSKEDTAIIMYTSGSTGVPKGVVLSHNNVLCTIRGFYPVVKNLHNAVNIAYLPLAHVFELAAESYFIAVGVPIGYSSPHTMTNKSTAIKKGNLGDASILKPTVMAAVPLVLDRIRKNICEEVSAKHPFLKELFNFLISYKKFWTKRGFKTPIVNMIVCNKIRSLVGGRIQHIVTGSAPLSPETHDYIRACLDVILIQGYGLTETAAGATLMDFEDFSNGRVGAPLNGVPIRLIDWGEGNYHTTDKPYPRGEIVIGGDCVTSGYYKNDDLTKEAFFEENGKRWFKTGDIGEIYPDGTIKIIDRKKDLVKLQFGEYISLGKVETELKSCSFVDNICVYGDSYHSYIIALIVPNIKALKLLAKQLNKESLTHTEMCRDQEIIKEVAKTLKDHAMNAGLLKNEIPTKIMLVTEDWTPDSGLVTAALKLRRKNIQEKYKMEINKIDIKTYNELKLITEFPEAVEAIKIKWQGETEDKPLLFTWLRIRADKWSFYEFDLKATTVQSLVETKVIIDTIEKINILAKQIKNTKCQFTEEKSNLAKEIKIKAGKDNLEVNADNPLDCSCQYTDLKRNELVTAKKDDKLELLRVKQEEVGKVGVKPVDVEGKIGAQSTSSSSTLESFITVTKLESSCLSFK</sequence>
<comment type="pathway">
    <text evidence="1">Phytoalexin biosynthesis; 3,4',5-trihydroxystilbene biosynthesis; 3,4',5-trihydroxystilbene from trans-4-coumarate: step 1/2.</text>
</comment>
<evidence type="ECO:0000256" key="5">
    <source>
        <dbReference type="ARBA" id="ARBA00022840"/>
    </source>
</evidence>
<proteinExistence type="inferred from homology"/>
<protein>
    <recommendedName>
        <fullName evidence="8">AMP-dependent synthetase/ligase domain-containing protein</fullName>
    </recommendedName>
</protein>
<dbReference type="PROSITE" id="PS00455">
    <property type="entry name" value="AMP_BINDING"/>
    <property type="match status" value="1"/>
</dbReference>
<keyword evidence="4" id="KW-0547">Nucleotide-binding</keyword>
<reference evidence="9" key="1">
    <citation type="submission" date="2023-12" db="EMBL/GenBank/DDBJ databases">
        <title>Genome assembly of Anisodus tanguticus.</title>
        <authorList>
            <person name="Wang Y.-J."/>
        </authorList>
    </citation>
    <scope>NUCLEOTIDE SEQUENCE</scope>
    <source>
        <strain evidence="9">KB-2021</strain>
        <tissue evidence="9">Leaf</tissue>
    </source>
</reference>
<evidence type="ECO:0000256" key="4">
    <source>
        <dbReference type="ARBA" id="ARBA00022741"/>
    </source>
</evidence>